<organism evidence="2 3">
    <name type="scientific">Ceratodon purpureus</name>
    <name type="common">Fire moss</name>
    <name type="synonym">Dicranum purpureum</name>
    <dbReference type="NCBI Taxonomy" id="3225"/>
    <lineage>
        <taxon>Eukaryota</taxon>
        <taxon>Viridiplantae</taxon>
        <taxon>Streptophyta</taxon>
        <taxon>Embryophyta</taxon>
        <taxon>Bryophyta</taxon>
        <taxon>Bryophytina</taxon>
        <taxon>Bryopsida</taxon>
        <taxon>Dicranidae</taxon>
        <taxon>Pseudoditrichales</taxon>
        <taxon>Ditrichaceae</taxon>
        <taxon>Ceratodon</taxon>
    </lineage>
</organism>
<evidence type="ECO:0000256" key="1">
    <source>
        <dbReference type="SAM" id="SignalP"/>
    </source>
</evidence>
<evidence type="ECO:0000313" key="3">
    <source>
        <dbReference type="Proteomes" id="UP000822688"/>
    </source>
</evidence>
<name>A0A8T0HV69_CERPU</name>
<proteinExistence type="predicted"/>
<dbReference type="AlphaFoldDB" id="A0A8T0HV69"/>
<keyword evidence="3" id="KW-1185">Reference proteome</keyword>
<protein>
    <recommendedName>
        <fullName evidence="4">Secreted protein</fullName>
    </recommendedName>
</protein>
<feature type="signal peptide" evidence="1">
    <location>
        <begin position="1"/>
        <end position="16"/>
    </location>
</feature>
<reference evidence="2" key="1">
    <citation type="submission" date="2020-06" db="EMBL/GenBank/DDBJ databases">
        <title>WGS assembly of Ceratodon purpureus strain R40.</title>
        <authorList>
            <person name="Carey S.B."/>
            <person name="Jenkins J."/>
            <person name="Shu S."/>
            <person name="Lovell J.T."/>
            <person name="Sreedasyam A."/>
            <person name="Maumus F."/>
            <person name="Tiley G.P."/>
            <person name="Fernandez-Pozo N."/>
            <person name="Barry K."/>
            <person name="Chen C."/>
            <person name="Wang M."/>
            <person name="Lipzen A."/>
            <person name="Daum C."/>
            <person name="Saski C.A."/>
            <person name="Payton A.C."/>
            <person name="Mcbreen J.C."/>
            <person name="Conrad R.E."/>
            <person name="Kollar L.M."/>
            <person name="Olsson S."/>
            <person name="Huttunen S."/>
            <person name="Landis J.B."/>
            <person name="Wickett N.J."/>
            <person name="Johnson M.G."/>
            <person name="Rensing S.A."/>
            <person name="Grimwood J."/>
            <person name="Schmutz J."/>
            <person name="Mcdaniel S.F."/>
        </authorList>
    </citation>
    <scope>NUCLEOTIDE SEQUENCE</scope>
    <source>
        <strain evidence="2">R40</strain>
    </source>
</reference>
<keyword evidence="1" id="KW-0732">Signal</keyword>
<dbReference type="Proteomes" id="UP000822688">
    <property type="component" value="Chromosome V"/>
</dbReference>
<feature type="chain" id="PRO_5035744063" description="Secreted protein" evidence="1">
    <location>
        <begin position="17"/>
        <end position="106"/>
    </location>
</feature>
<gene>
    <name evidence="2" type="ORF">KC19_VG304100</name>
</gene>
<sequence>MLGGIFILSIWNVTLSCACCSLSQVNFFFVRCQNSAIKNESPMLSLSRVLFHASASNAYILIFSSPPNLSFNVSIILECLAKIQLALERRAVLMASHSVARFGLFE</sequence>
<evidence type="ECO:0000313" key="2">
    <source>
        <dbReference type="EMBL" id="KAG0574940.1"/>
    </source>
</evidence>
<evidence type="ECO:0008006" key="4">
    <source>
        <dbReference type="Google" id="ProtNLM"/>
    </source>
</evidence>
<dbReference type="EMBL" id="CM026426">
    <property type="protein sequence ID" value="KAG0574940.1"/>
    <property type="molecule type" value="Genomic_DNA"/>
</dbReference>
<comment type="caution">
    <text evidence="2">The sequence shown here is derived from an EMBL/GenBank/DDBJ whole genome shotgun (WGS) entry which is preliminary data.</text>
</comment>
<accession>A0A8T0HV69</accession>